<reference evidence="1 2" key="1">
    <citation type="journal article" date="2022" name="bioRxiv">
        <title>The genome of the oomycete Peronosclerospora sorghi, a cosmopolitan pathogen of maize and sorghum, is inflated with dispersed pseudogenes.</title>
        <authorList>
            <person name="Fletcher K."/>
            <person name="Martin F."/>
            <person name="Isakeit T."/>
            <person name="Cavanaugh K."/>
            <person name="Magill C."/>
            <person name="Michelmore R."/>
        </authorList>
    </citation>
    <scope>NUCLEOTIDE SEQUENCE [LARGE SCALE GENOMIC DNA]</scope>
    <source>
        <strain evidence="1">P6</strain>
    </source>
</reference>
<evidence type="ECO:0000313" key="2">
    <source>
        <dbReference type="Proteomes" id="UP001163321"/>
    </source>
</evidence>
<evidence type="ECO:0000313" key="1">
    <source>
        <dbReference type="EMBL" id="KAI9914896.1"/>
    </source>
</evidence>
<keyword evidence="2" id="KW-1185">Reference proteome</keyword>
<accession>A0ACC0WA41</accession>
<organism evidence="1 2">
    <name type="scientific">Peronosclerospora sorghi</name>
    <dbReference type="NCBI Taxonomy" id="230839"/>
    <lineage>
        <taxon>Eukaryota</taxon>
        <taxon>Sar</taxon>
        <taxon>Stramenopiles</taxon>
        <taxon>Oomycota</taxon>
        <taxon>Peronosporomycetes</taxon>
        <taxon>Peronosporales</taxon>
        <taxon>Peronosporaceae</taxon>
        <taxon>Peronosclerospora</taxon>
    </lineage>
</organism>
<proteinExistence type="predicted"/>
<name>A0ACC0WA41_9STRA</name>
<protein>
    <submittedName>
        <fullName evidence="1">Uncharacterized protein</fullName>
    </submittedName>
</protein>
<gene>
    <name evidence="1" type="ORF">PsorP6_007575</name>
</gene>
<comment type="caution">
    <text evidence="1">The sequence shown here is derived from an EMBL/GenBank/DDBJ whole genome shotgun (WGS) entry which is preliminary data.</text>
</comment>
<dbReference type="Proteomes" id="UP001163321">
    <property type="component" value="Chromosome 3"/>
</dbReference>
<dbReference type="EMBL" id="CM047582">
    <property type="protein sequence ID" value="KAI9914896.1"/>
    <property type="molecule type" value="Genomic_DNA"/>
</dbReference>
<sequence>MSLRIQIDEAYHCNEQEVEAVDVFKMCIEKATTLDPSRNLQLSKYELNAVNMLADLYITLKKYHEPISVIHHLHARYSVAQYPDQIEGDPGRLPLDIAVKYGICHLFERDFATAETMFTHLFAQDVRVFGDMYLDVADVYIALGDQDREAATILQQLLGREEFPIEQIWIKYAACHDLLTSGFEPTATIFYSVLTACAKGKQWRKNVEVYDSMPEDLRESLRGVYLGENIMGHAKAEKEEHKLRGLDIFYKFNSRPSKEGQLIFCMKRRADRSARDEPTRENSSAC</sequence>